<dbReference type="AlphaFoldDB" id="A0A7W9DJ97"/>
<sequence length="382" mass="44107">MHSQVLKIGDIVSLKSHPYINKITTIIISGEPLLSPPLMVIIEKITLKSADKTNLNDVSNYEYVCAYFSNKLHTFEKIKVKGIHLKLIIESNTESSISREEVFPGVMVTLKSMDYELAKKKSSFTFEDTSLNNGSDNTTITALLTYLPPTLHVISLKEHQTKHPTHNNEEVIRLVPSWDVKCFWYNSHKEKMSEEIFPLESLKIVVSADEGTIEKITDFISKSSAIEITHLNESYLIKPRIINYRSGYYFLRGYDFVLNRITEHKIAYPTIFTEAETHIIKKVPSFDIKTNPAAATKDFIISEIKTAIGNAEGNKNYIRIQYRSRNEIVTLRTLKNYKYVEVDEEEKKYGYVIGFCCLRMAERAFRTDRIQQVEELNFKYTK</sequence>
<feature type="domain" description="WYL" evidence="1">
    <location>
        <begin position="307"/>
        <end position="374"/>
    </location>
</feature>
<comment type="caution">
    <text evidence="2">The sequence shown here is derived from an EMBL/GenBank/DDBJ whole genome shotgun (WGS) entry which is preliminary data.</text>
</comment>
<dbReference type="EMBL" id="JACHCF010000004">
    <property type="protein sequence ID" value="MBB5620961.1"/>
    <property type="molecule type" value="Genomic_DNA"/>
</dbReference>
<dbReference type="InterPro" id="IPR026881">
    <property type="entry name" value="WYL_dom"/>
</dbReference>
<name>A0A7W9DJ97_9SPHI</name>
<organism evidence="2 3">
    <name type="scientific">Pedobacter cryoconitis</name>
    <dbReference type="NCBI Taxonomy" id="188932"/>
    <lineage>
        <taxon>Bacteria</taxon>
        <taxon>Pseudomonadati</taxon>
        <taxon>Bacteroidota</taxon>
        <taxon>Sphingobacteriia</taxon>
        <taxon>Sphingobacteriales</taxon>
        <taxon>Sphingobacteriaceae</taxon>
        <taxon>Pedobacter</taxon>
    </lineage>
</organism>
<evidence type="ECO:0000313" key="3">
    <source>
        <dbReference type="Proteomes" id="UP000537718"/>
    </source>
</evidence>
<dbReference type="Pfam" id="PF13280">
    <property type="entry name" value="WYL"/>
    <property type="match status" value="1"/>
</dbReference>
<evidence type="ECO:0000313" key="2">
    <source>
        <dbReference type="EMBL" id="MBB5620961.1"/>
    </source>
</evidence>
<evidence type="ECO:0000259" key="1">
    <source>
        <dbReference type="Pfam" id="PF13280"/>
    </source>
</evidence>
<dbReference type="RefSeq" id="WP_183866960.1">
    <property type="nucleotide sequence ID" value="NZ_JACHCF010000004.1"/>
</dbReference>
<dbReference type="Proteomes" id="UP000537718">
    <property type="component" value="Unassembled WGS sequence"/>
</dbReference>
<reference evidence="2 3" key="1">
    <citation type="submission" date="2020-08" db="EMBL/GenBank/DDBJ databases">
        <title>Genomic Encyclopedia of Type Strains, Phase IV (KMG-V): Genome sequencing to study the core and pangenomes of soil and plant-associated prokaryotes.</title>
        <authorList>
            <person name="Whitman W."/>
        </authorList>
    </citation>
    <scope>NUCLEOTIDE SEQUENCE [LARGE SCALE GENOMIC DNA]</scope>
    <source>
        <strain evidence="2 3">MP7CTX6</strain>
    </source>
</reference>
<accession>A0A7W9DJ97</accession>
<dbReference type="PROSITE" id="PS52050">
    <property type="entry name" value="WYL"/>
    <property type="match status" value="1"/>
</dbReference>
<protein>
    <recommendedName>
        <fullName evidence="1">WYL domain-containing protein</fullName>
    </recommendedName>
</protein>
<gene>
    <name evidence="2" type="ORF">HDE69_002014</name>
</gene>
<proteinExistence type="predicted"/>